<gene>
    <name evidence="1" type="ORF">T265_14000</name>
</gene>
<evidence type="ECO:0000313" key="2">
    <source>
        <dbReference type="Proteomes" id="UP000054324"/>
    </source>
</evidence>
<accession>A0A075AE02</accession>
<dbReference type="GeneID" id="20328167"/>
<organism evidence="1 2">
    <name type="scientific">Opisthorchis viverrini</name>
    <name type="common">Southeast Asian liver fluke</name>
    <dbReference type="NCBI Taxonomy" id="6198"/>
    <lineage>
        <taxon>Eukaryota</taxon>
        <taxon>Metazoa</taxon>
        <taxon>Spiralia</taxon>
        <taxon>Lophotrochozoa</taxon>
        <taxon>Platyhelminthes</taxon>
        <taxon>Trematoda</taxon>
        <taxon>Digenea</taxon>
        <taxon>Opisthorchiida</taxon>
        <taxon>Opisthorchiata</taxon>
        <taxon>Opisthorchiidae</taxon>
        <taxon>Opisthorchis</taxon>
    </lineage>
</organism>
<feature type="non-terminal residue" evidence="1">
    <location>
        <position position="1"/>
    </location>
</feature>
<keyword evidence="2" id="KW-1185">Reference proteome</keyword>
<reference evidence="1 2" key="1">
    <citation type="submission" date="2013-11" db="EMBL/GenBank/DDBJ databases">
        <title>Opisthorchis viverrini - life in the bile duct.</title>
        <authorList>
            <person name="Young N.D."/>
            <person name="Nagarajan N."/>
            <person name="Lin S.J."/>
            <person name="Korhonen P.K."/>
            <person name="Jex A.R."/>
            <person name="Hall R.S."/>
            <person name="Safavi-Hemami H."/>
            <person name="Kaewkong W."/>
            <person name="Bertrand D."/>
            <person name="Gao S."/>
            <person name="Seet Q."/>
            <person name="Wongkham S."/>
            <person name="Teh B.T."/>
            <person name="Wongkham C."/>
            <person name="Intapan P.M."/>
            <person name="Maleewong W."/>
            <person name="Yang X."/>
            <person name="Hu M."/>
            <person name="Wang Z."/>
            <person name="Hofmann A."/>
            <person name="Sternberg P.W."/>
            <person name="Tan P."/>
            <person name="Wang J."/>
            <person name="Gasser R.B."/>
        </authorList>
    </citation>
    <scope>NUCLEOTIDE SEQUENCE [LARGE SCALE GENOMIC DNA]</scope>
</reference>
<dbReference type="CTD" id="20328167"/>
<dbReference type="OrthoDB" id="6266369at2759"/>
<dbReference type="AlphaFoldDB" id="A0A075AE02"/>
<sequence length="135" mass="14910">SWLKRSYRRNPNVGIIRAPGISSVSVTSKIGARWLKWLGQPGSIPDFVPASCGMAASSERVGQLVRARLTNREVRGSNSTSASRLHLSRLGQPSSIPALVPSSYGMAARHRKGATVERFFMVQNHRETATVYFQW</sequence>
<dbReference type="KEGG" id="ovi:T265_14000"/>
<name>A0A075AE02_OPIVI</name>
<dbReference type="Proteomes" id="UP000054324">
    <property type="component" value="Unassembled WGS sequence"/>
</dbReference>
<evidence type="ECO:0000313" key="1">
    <source>
        <dbReference type="EMBL" id="KER26414.1"/>
    </source>
</evidence>
<dbReference type="EMBL" id="KL596748">
    <property type="protein sequence ID" value="KER26414.1"/>
    <property type="molecule type" value="Genomic_DNA"/>
</dbReference>
<protein>
    <submittedName>
        <fullName evidence="1">Uncharacterized protein</fullName>
    </submittedName>
</protein>
<dbReference type="RefSeq" id="XP_009169849.1">
    <property type="nucleotide sequence ID" value="XM_009171585.1"/>
</dbReference>
<proteinExistence type="predicted"/>